<dbReference type="Proteomes" id="UP000887574">
    <property type="component" value="Unplaced"/>
</dbReference>
<keyword evidence="5" id="KW-1185">Reference proteome</keyword>
<dbReference type="InterPro" id="IPR036291">
    <property type="entry name" value="NAD(P)-bd_dom_sf"/>
</dbReference>
<dbReference type="InterPro" id="IPR006139">
    <property type="entry name" value="D-isomer_2_OHA_DH_cat_dom"/>
</dbReference>
<evidence type="ECO:0000259" key="3">
    <source>
        <dbReference type="Pfam" id="PF00389"/>
    </source>
</evidence>
<dbReference type="InterPro" id="IPR006140">
    <property type="entry name" value="D-isomer_DH_NAD-bd"/>
</dbReference>
<reference evidence="6" key="1">
    <citation type="submission" date="2022-11" db="UniProtKB">
        <authorList>
            <consortium name="WormBaseParasite"/>
        </authorList>
    </citation>
    <scope>IDENTIFICATION</scope>
</reference>
<dbReference type="Pfam" id="PF00389">
    <property type="entry name" value="2-Hacid_dh"/>
    <property type="match status" value="1"/>
</dbReference>
<dbReference type="PANTHER" id="PTHR10996:SF277">
    <property type="entry name" value="GLYOXYLATE REDUCTASE_HYDROXYPYRUVATE REDUCTASE"/>
    <property type="match status" value="1"/>
</dbReference>
<comment type="similarity">
    <text evidence="2">Belongs to the D-isomer specific 2-hydroxyacid dehydrogenase family.</text>
</comment>
<feature type="domain" description="D-isomer specific 2-hydroxyacid dehydrogenase NAD-binding" evidence="4">
    <location>
        <begin position="186"/>
        <end position="245"/>
    </location>
</feature>
<protein>
    <submittedName>
        <fullName evidence="6">D-isomer specific 2-hydroxyacid dehydrogenase catalytic domain-containing protein</fullName>
    </submittedName>
</protein>
<dbReference type="SUPFAM" id="SSF52283">
    <property type="entry name" value="Formate/glycerate dehydrogenase catalytic domain-like"/>
    <property type="match status" value="1"/>
</dbReference>
<feature type="domain" description="D-isomer specific 2-hydroxyacid dehydrogenase catalytic" evidence="3">
    <location>
        <begin position="46"/>
        <end position="121"/>
    </location>
</feature>
<dbReference type="PANTHER" id="PTHR10996">
    <property type="entry name" value="2-HYDROXYACID DEHYDROGENASE-RELATED"/>
    <property type="match status" value="1"/>
</dbReference>
<dbReference type="InterPro" id="IPR050223">
    <property type="entry name" value="D-isomer_2-hydroxyacid_DH"/>
</dbReference>
<dbReference type="GO" id="GO:0051287">
    <property type="term" value="F:NAD binding"/>
    <property type="evidence" value="ECO:0007669"/>
    <property type="project" value="InterPro"/>
</dbReference>
<dbReference type="InterPro" id="IPR029753">
    <property type="entry name" value="D-isomer_DH_CS"/>
</dbReference>
<dbReference type="GO" id="GO:0030267">
    <property type="term" value="F:glyoxylate reductase (NADPH) activity"/>
    <property type="evidence" value="ECO:0007669"/>
    <property type="project" value="TreeGrafter"/>
</dbReference>
<evidence type="ECO:0000313" key="5">
    <source>
        <dbReference type="Proteomes" id="UP000887574"/>
    </source>
</evidence>
<sequence length="269" mass="30001">MSKSTISLRSSASPMPKPKIVVTDSAVWVPKLYEIGDVYQSPNEGLMPREKLLEQIKDAEALFCLVRDKVDKELLDQAKNLKVVATMSVGYDHVDVAECKKRGIVVGNTPGVLTEATAELGMALLLATSRRIRRLQDRAESGRETGSIQTRKIIYHNRSPVKEGAEQFTYVSFKELLKESDFLIITMKNDSILVNISRGSLVNLDDLQHALQTKQIGAAGLDVTEPEPLPSNHPLFSMDKCVILPTLDQPRLPREMQWPLLQKTTFTTS</sequence>
<accession>A0A915EDC0</accession>
<evidence type="ECO:0000256" key="1">
    <source>
        <dbReference type="ARBA" id="ARBA00023002"/>
    </source>
</evidence>
<name>A0A915EDC0_9BILA</name>
<proteinExistence type="inferred from homology"/>
<dbReference type="SUPFAM" id="SSF51735">
    <property type="entry name" value="NAD(P)-binding Rossmann-fold domains"/>
    <property type="match status" value="1"/>
</dbReference>
<dbReference type="PROSITE" id="PS00671">
    <property type="entry name" value="D_2_HYDROXYACID_DH_3"/>
    <property type="match status" value="1"/>
</dbReference>
<evidence type="ECO:0000313" key="6">
    <source>
        <dbReference type="WBParaSite" id="jg4662"/>
    </source>
</evidence>
<evidence type="ECO:0000259" key="4">
    <source>
        <dbReference type="Pfam" id="PF02826"/>
    </source>
</evidence>
<dbReference type="Pfam" id="PF02826">
    <property type="entry name" value="2-Hacid_dh_C"/>
    <property type="match status" value="1"/>
</dbReference>
<dbReference type="AlphaFoldDB" id="A0A915EDC0"/>
<dbReference type="WBParaSite" id="jg4662">
    <property type="protein sequence ID" value="jg4662"/>
    <property type="gene ID" value="jg4662"/>
</dbReference>
<keyword evidence="1 2" id="KW-0560">Oxidoreductase</keyword>
<dbReference type="GO" id="GO:0005829">
    <property type="term" value="C:cytosol"/>
    <property type="evidence" value="ECO:0007669"/>
    <property type="project" value="TreeGrafter"/>
</dbReference>
<organism evidence="5 6">
    <name type="scientific">Ditylenchus dipsaci</name>
    <dbReference type="NCBI Taxonomy" id="166011"/>
    <lineage>
        <taxon>Eukaryota</taxon>
        <taxon>Metazoa</taxon>
        <taxon>Ecdysozoa</taxon>
        <taxon>Nematoda</taxon>
        <taxon>Chromadorea</taxon>
        <taxon>Rhabditida</taxon>
        <taxon>Tylenchina</taxon>
        <taxon>Tylenchomorpha</taxon>
        <taxon>Sphaerularioidea</taxon>
        <taxon>Anguinidae</taxon>
        <taxon>Anguininae</taxon>
        <taxon>Ditylenchus</taxon>
    </lineage>
</organism>
<dbReference type="GO" id="GO:0008465">
    <property type="term" value="F:hydroxypyruvate reductase (NADH) activity"/>
    <property type="evidence" value="ECO:0007669"/>
    <property type="project" value="TreeGrafter"/>
</dbReference>
<evidence type="ECO:0000256" key="2">
    <source>
        <dbReference type="RuleBase" id="RU003719"/>
    </source>
</evidence>
<dbReference type="Gene3D" id="3.40.50.720">
    <property type="entry name" value="NAD(P)-binding Rossmann-like Domain"/>
    <property type="match status" value="2"/>
</dbReference>